<dbReference type="InterPro" id="IPR001791">
    <property type="entry name" value="Laminin_G"/>
</dbReference>
<dbReference type="Pfam" id="PF13385">
    <property type="entry name" value="Laminin_G_3"/>
    <property type="match status" value="1"/>
</dbReference>
<feature type="domain" description="Laminin G" evidence="1">
    <location>
        <begin position="1"/>
        <end position="126"/>
    </location>
</feature>
<gene>
    <name evidence="2" type="ORF">OMM_10076</name>
</gene>
<reference evidence="3" key="1">
    <citation type="submission" date="2012-11" db="EMBL/GenBank/DDBJ databases">
        <authorList>
            <person name="Lucero-Rivera Y.E."/>
            <person name="Tovar-Ramirez D."/>
        </authorList>
    </citation>
    <scope>NUCLEOTIDE SEQUENCE [LARGE SCALE GENOMIC DNA]</scope>
    <source>
        <strain evidence="3">Araruama</strain>
    </source>
</reference>
<evidence type="ECO:0000259" key="1">
    <source>
        <dbReference type="PROSITE" id="PS50025"/>
    </source>
</evidence>
<accession>A0A1V1P268</accession>
<dbReference type="InterPro" id="IPR013320">
    <property type="entry name" value="ConA-like_dom_sf"/>
</dbReference>
<feature type="non-terminal residue" evidence="2">
    <location>
        <position position="1"/>
    </location>
</feature>
<dbReference type="SUPFAM" id="SSF49899">
    <property type="entry name" value="Concanavalin A-like lectins/glucanases"/>
    <property type="match status" value="1"/>
</dbReference>
<dbReference type="EMBL" id="ATBP01000803">
    <property type="protein sequence ID" value="ETR68893.1"/>
    <property type="molecule type" value="Genomic_DNA"/>
</dbReference>
<organism evidence="2 3">
    <name type="scientific">Candidatus Magnetoglobus multicellularis str. Araruama</name>
    <dbReference type="NCBI Taxonomy" id="890399"/>
    <lineage>
        <taxon>Bacteria</taxon>
        <taxon>Pseudomonadati</taxon>
        <taxon>Thermodesulfobacteriota</taxon>
        <taxon>Desulfobacteria</taxon>
        <taxon>Desulfobacterales</taxon>
        <taxon>Desulfobacteraceae</taxon>
        <taxon>Candidatus Magnetoglobus</taxon>
    </lineage>
</organism>
<evidence type="ECO:0000313" key="3">
    <source>
        <dbReference type="Proteomes" id="UP000189670"/>
    </source>
</evidence>
<proteinExistence type="predicted"/>
<protein>
    <recommendedName>
        <fullName evidence="1">Laminin G domain-containing protein</fullName>
    </recommendedName>
</protein>
<dbReference type="Gene3D" id="2.60.120.200">
    <property type="match status" value="1"/>
</dbReference>
<dbReference type="Proteomes" id="UP000189670">
    <property type="component" value="Unassembled WGS sequence"/>
</dbReference>
<comment type="caution">
    <text evidence="2">The sequence shown here is derived from an EMBL/GenBank/DDBJ whole genome shotgun (WGS) entry which is preliminary data.</text>
</comment>
<dbReference type="PROSITE" id="PS50025">
    <property type="entry name" value="LAM_G_DOMAIN"/>
    <property type="match status" value="1"/>
</dbReference>
<evidence type="ECO:0000313" key="2">
    <source>
        <dbReference type="EMBL" id="ETR68893.1"/>
    </source>
</evidence>
<dbReference type="AlphaFoldDB" id="A0A1V1P268"/>
<name>A0A1V1P268_9BACT</name>
<sequence length="142" mass="16223">DISISDSTGKAIFSLMNGFQNYIVLTGNKSIVDNKWHQVTVSRDVLNQSILLYIDGIIDSIGEAFNYDLTNSADIDVGRYYTGADSYYKGHIDNIRIYNRTLSDSEVKALYKKEYPHFEEVQSILTHGGRNWESFKIDKKLI</sequence>